<dbReference type="Proteomes" id="UP000001307">
    <property type="component" value="Unassembled WGS sequence"/>
</dbReference>
<evidence type="ECO:0000313" key="1">
    <source>
        <dbReference type="EMBL" id="CBY16071.1"/>
    </source>
</evidence>
<dbReference type="EMBL" id="FN653856">
    <property type="protein sequence ID" value="CBY16071.1"/>
    <property type="molecule type" value="Genomic_DNA"/>
</dbReference>
<evidence type="ECO:0000313" key="2">
    <source>
        <dbReference type="Proteomes" id="UP000001307"/>
    </source>
</evidence>
<protein>
    <submittedName>
        <fullName evidence="1">Uncharacterized protein</fullName>
    </submittedName>
</protein>
<organism evidence="1">
    <name type="scientific">Oikopleura dioica</name>
    <name type="common">Tunicate</name>
    <dbReference type="NCBI Taxonomy" id="34765"/>
    <lineage>
        <taxon>Eukaryota</taxon>
        <taxon>Metazoa</taxon>
        <taxon>Chordata</taxon>
        <taxon>Tunicata</taxon>
        <taxon>Appendicularia</taxon>
        <taxon>Copelata</taxon>
        <taxon>Oikopleuridae</taxon>
        <taxon>Oikopleura</taxon>
    </lineage>
</organism>
<gene>
    <name evidence="1" type="ORF">GSOID_T00016380001</name>
</gene>
<accession>E4Y2I1</accession>
<sequence>MMFSFCQKINRIVNFCIFLQTQSQIYRQHHAIKLSAQVLAITKIMNGKKELDEQRKIRNSKNEWRKLELISKERAEMKAEIKTKKYAKAIIKAVQNLCEATCKQIAIEITKLSSLSG</sequence>
<keyword evidence="2" id="KW-1185">Reference proteome</keyword>
<proteinExistence type="predicted"/>
<dbReference type="InParanoid" id="E4Y2I1"/>
<dbReference type="AlphaFoldDB" id="E4Y2I1"/>
<reference evidence="1" key="1">
    <citation type="journal article" date="2010" name="Science">
        <title>Plasticity of animal genome architecture unmasked by rapid evolution of a pelagic tunicate.</title>
        <authorList>
            <person name="Denoeud F."/>
            <person name="Henriet S."/>
            <person name="Mungpakdee S."/>
            <person name="Aury J.M."/>
            <person name="Da Silva C."/>
            <person name="Brinkmann H."/>
            <person name="Mikhaleva J."/>
            <person name="Olsen L.C."/>
            <person name="Jubin C."/>
            <person name="Canestro C."/>
            <person name="Bouquet J.M."/>
            <person name="Danks G."/>
            <person name="Poulain J."/>
            <person name="Campsteijn C."/>
            <person name="Adamski M."/>
            <person name="Cross I."/>
            <person name="Yadetie F."/>
            <person name="Muffato M."/>
            <person name="Louis A."/>
            <person name="Butcher S."/>
            <person name="Tsagkogeorga G."/>
            <person name="Konrad A."/>
            <person name="Singh S."/>
            <person name="Jensen M.F."/>
            <person name="Cong E.H."/>
            <person name="Eikeseth-Otteraa H."/>
            <person name="Noel B."/>
            <person name="Anthouard V."/>
            <person name="Porcel B.M."/>
            <person name="Kachouri-Lafond R."/>
            <person name="Nishino A."/>
            <person name="Ugolini M."/>
            <person name="Chourrout P."/>
            <person name="Nishida H."/>
            <person name="Aasland R."/>
            <person name="Huzurbazar S."/>
            <person name="Westhof E."/>
            <person name="Delsuc F."/>
            <person name="Lehrach H."/>
            <person name="Reinhardt R."/>
            <person name="Weissenbach J."/>
            <person name="Roy S.W."/>
            <person name="Artiguenave F."/>
            <person name="Postlethwait J.H."/>
            <person name="Manak J.R."/>
            <person name="Thompson E.M."/>
            <person name="Jaillon O."/>
            <person name="Du Pasquier L."/>
            <person name="Boudinot P."/>
            <person name="Liberles D.A."/>
            <person name="Volff J.N."/>
            <person name="Philippe H."/>
            <person name="Lenhard B."/>
            <person name="Roest Crollius H."/>
            <person name="Wincker P."/>
            <person name="Chourrout D."/>
        </authorList>
    </citation>
    <scope>NUCLEOTIDE SEQUENCE [LARGE SCALE GENOMIC DNA]</scope>
</reference>
<name>E4Y2I1_OIKDI</name>